<dbReference type="PANTHER" id="PTHR41299:SF1">
    <property type="entry name" value="THIAMINE PYROPHOSPHOKINASE"/>
    <property type="match status" value="1"/>
</dbReference>
<dbReference type="NCBIfam" id="TIGR01378">
    <property type="entry name" value="thi_PPkinase"/>
    <property type="match status" value="1"/>
</dbReference>
<evidence type="ECO:0000259" key="6">
    <source>
        <dbReference type="SMART" id="SM00983"/>
    </source>
</evidence>
<evidence type="ECO:0000256" key="5">
    <source>
        <dbReference type="NCBIfam" id="TIGR01378"/>
    </source>
</evidence>
<keyword evidence="2" id="KW-0547">Nucleotide-binding</keyword>
<dbReference type="CDD" id="cd07995">
    <property type="entry name" value="TPK"/>
    <property type="match status" value="1"/>
</dbReference>
<keyword evidence="3" id="KW-0418">Kinase</keyword>
<dbReference type="GO" id="GO:0005524">
    <property type="term" value="F:ATP binding"/>
    <property type="evidence" value="ECO:0007669"/>
    <property type="project" value="UniProtKB-KW"/>
</dbReference>
<dbReference type="Pfam" id="PF04263">
    <property type="entry name" value="TPK_catalytic"/>
    <property type="match status" value="1"/>
</dbReference>
<dbReference type="SMART" id="SM00983">
    <property type="entry name" value="TPK_B1_binding"/>
    <property type="match status" value="1"/>
</dbReference>
<dbReference type="GO" id="GO:0030975">
    <property type="term" value="F:thiamine binding"/>
    <property type="evidence" value="ECO:0007669"/>
    <property type="project" value="InterPro"/>
</dbReference>
<proteinExistence type="predicted"/>
<dbReference type="SUPFAM" id="SSF63999">
    <property type="entry name" value="Thiamin pyrophosphokinase, catalytic domain"/>
    <property type="match status" value="1"/>
</dbReference>
<dbReference type="RefSeq" id="WP_194182897.1">
    <property type="nucleotide sequence ID" value="NZ_JADGIK010000004.1"/>
</dbReference>
<dbReference type="Pfam" id="PF04265">
    <property type="entry name" value="TPK_B1_binding"/>
    <property type="match status" value="1"/>
</dbReference>
<evidence type="ECO:0000256" key="2">
    <source>
        <dbReference type="ARBA" id="ARBA00022741"/>
    </source>
</evidence>
<dbReference type="EMBL" id="JADGIK010000004">
    <property type="protein sequence ID" value="MBF0597354.1"/>
    <property type="molecule type" value="Genomic_DNA"/>
</dbReference>
<dbReference type="PANTHER" id="PTHR41299">
    <property type="entry name" value="THIAMINE PYROPHOSPHOKINASE"/>
    <property type="match status" value="1"/>
</dbReference>
<dbReference type="Proteomes" id="UP000608754">
    <property type="component" value="Unassembled WGS sequence"/>
</dbReference>
<dbReference type="AlphaFoldDB" id="A0A8J7FQ21"/>
<dbReference type="InterPro" id="IPR007371">
    <property type="entry name" value="TPK_catalytic"/>
</dbReference>
<dbReference type="GO" id="GO:0004788">
    <property type="term" value="F:thiamine diphosphokinase activity"/>
    <property type="evidence" value="ECO:0007669"/>
    <property type="project" value="UniProtKB-UniRule"/>
</dbReference>
<evidence type="ECO:0000313" key="8">
    <source>
        <dbReference type="Proteomes" id="UP000608754"/>
    </source>
</evidence>
<reference evidence="7" key="1">
    <citation type="submission" date="2020-10" db="EMBL/GenBank/DDBJ databases">
        <authorList>
            <person name="Lu T."/>
            <person name="Wang Q."/>
            <person name="Han X."/>
        </authorList>
    </citation>
    <scope>NUCLEOTIDE SEQUENCE</scope>
    <source>
        <strain evidence="7">WQ 117</strain>
    </source>
</reference>
<organism evidence="7 8">
    <name type="scientific">Faecalibacter rhinopitheci</name>
    <dbReference type="NCBI Taxonomy" id="2779678"/>
    <lineage>
        <taxon>Bacteria</taxon>
        <taxon>Pseudomonadati</taxon>
        <taxon>Bacteroidota</taxon>
        <taxon>Flavobacteriia</taxon>
        <taxon>Flavobacteriales</taxon>
        <taxon>Weeksellaceae</taxon>
        <taxon>Faecalibacter</taxon>
    </lineage>
</organism>
<dbReference type="InterPro" id="IPR036759">
    <property type="entry name" value="TPK_catalytic_sf"/>
</dbReference>
<dbReference type="InterPro" id="IPR007373">
    <property type="entry name" value="Thiamin_PyroPKinase_B1-bd"/>
</dbReference>
<dbReference type="SUPFAM" id="SSF63862">
    <property type="entry name" value="Thiamin pyrophosphokinase, substrate-binding domain"/>
    <property type="match status" value="1"/>
</dbReference>
<dbReference type="InterPro" id="IPR053149">
    <property type="entry name" value="TPK"/>
</dbReference>
<gene>
    <name evidence="7" type="ORF">IM532_07825</name>
</gene>
<accession>A0A8J7FQ21</accession>
<dbReference type="GO" id="GO:0016301">
    <property type="term" value="F:kinase activity"/>
    <property type="evidence" value="ECO:0007669"/>
    <property type="project" value="UniProtKB-KW"/>
</dbReference>
<evidence type="ECO:0000256" key="4">
    <source>
        <dbReference type="ARBA" id="ARBA00022840"/>
    </source>
</evidence>
<dbReference type="InterPro" id="IPR006282">
    <property type="entry name" value="Thi_PPkinase"/>
</dbReference>
<evidence type="ECO:0000313" key="7">
    <source>
        <dbReference type="EMBL" id="MBF0597354.1"/>
    </source>
</evidence>
<name>A0A8J7FQ21_9FLAO</name>
<dbReference type="GO" id="GO:0009229">
    <property type="term" value="P:thiamine diphosphate biosynthetic process"/>
    <property type="evidence" value="ECO:0007669"/>
    <property type="project" value="InterPro"/>
</dbReference>
<keyword evidence="4" id="KW-0067">ATP-binding</keyword>
<dbReference type="InterPro" id="IPR036371">
    <property type="entry name" value="TPK_B1-bd_sf"/>
</dbReference>
<evidence type="ECO:0000256" key="3">
    <source>
        <dbReference type="ARBA" id="ARBA00022777"/>
    </source>
</evidence>
<comment type="caution">
    <text evidence="7">The sequence shown here is derived from an EMBL/GenBank/DDBJ whole genome shotgun (WGS) entry which is preliminary data.</text>
</comment>
<sequence length="203" mass="23151">MNNQKVILFLNGEVPVEIPNLSIYFKIYCTDGSYAYLRKLNIKPHVISGDFDSIHMSEIPQDVQIIPTPDQNYTDFEKALKLILEDGYKNVDVYGASGQQQDHFLGNLHAAFKFKDLLSITFYDNYSKYYFVTENTTLENVLGKTISLLPYPLTEGITTEGLQYPLNNETLSITDRIGTRNKAVNNSVKITYKKGNMLVFILK</sequence>
<dbReference type="EC" id="2.7.6.2" evidence="5"/>
<protein>
    <recommendedName>
        <fullName evidence="5">Thiamine diphosphokinase</fullName>
        <ecNumber evidence="5">2.7.6.2</ecNumber>
    </recommendedName>
</protein>
<feature type="domain" description="Thiamin pyrophosphokinase thiamin-binding" evidence="6">
    <location>
        <begin position="134"/>
        <end position="198"/>
    </location>
</feature>
<keyword evidence="1 7" id="KW-0808">Transferase</keyword>
<evidence type="ECO:0000256" key="1">
    <source>
        <dbReference type="ARBA" id="ARBA00022679"/>
    </source>
</evidence>
<dbReference type="GO" id="GO:0006772">
    <property type="term" value="P:thiamine metabolic process"/>
    <property type="evidence" value="ECO:0007669"/>
    <property type="project" value="UniProtKB-UniRule"/>
</dbReference>
<dbReference type="Gene3D" id="3.40.50.10240">
    <property type="entry name" value="Thiamin pyrophosphokinase, catalytic domain"/>
    <property type="match status" value="1"/>
</dbReference>
<keyword evidence="8" id="KW-1185">Reference proteome</keyword>